<feature type="transmembrane region" description="Helical" evidence="8">
    <location>
        <begin position="193"/>
        <end position="215"/>
    </location>
</feature>
<feature type="transmembrane region" description="Helical" evidence="8">
    <location>
        <begin position="154"/>
        <end position="181"/>
    </location>
</feature>
<feature type="transmembrane region" description="Helical" evidence="8">
    <location>
        <begin position="6"/>
        <end position="39"/>
    </location>
</feature>
<evidence type="ECO:0000256" key="3">
    <source>
        <dbReference type="ARBA" id="ARBA00022519"/>
    </source>
</evidence>
<keyword evidence="4 8" id="KW-0812">Transmembrane</keyword>
<dbReference type="PANTHER" id="PTHR33362">
    <property type="entry name" value="SIALIC ACID TRAP TRANSPORTER PERMEASE PROTEIN SIAT-RELATED"/>
    <property type="match status" value="1"/>
</dbReference>
<dbReference type="Proteomes" id="UP001348149">
    <property type="component" value="Unassembled WGS sequence"/>
</dbReference>
<feature type="transmembrane region" description="Helical" evidence="8">
    <location>
        <begin position="298"/>
        <end position="319"/>
    </location>
</feature>
<evidence type="ECO:0000256" key="7">
    <source>
        <dbReference type="RuleBase" id="RU369079"/>
    </source>
</evidence>
<sequence>MTPIEIGLWVTGFMLVMVVLGMRVAFAAALTGMIGLIWIFWSKKGYDPEDFGWALTVAVKTAGQVPHGKVASQALSLIPTFILIGYLAYYAGLTRALFEAAKRWIAWVPGGLAVSTVFATAGFAAVSGASVATAAVFARIAIPEMTKIGYDKRFAAGVVAAAGTLASLIPPSAILVIYAIIVEQDVGKLLLAGFIPGMFSAIIYTLLIIGMALTIKGFGPPVRGFTWKERLVSLPPALPIVLVVVIIIFFVYNPFGGDAWGTPTEGGAVGAFIVFLMALIRGIKWAELKEALIETAKLSAMIFSIIWGVLIYVRFLGFANLPAAFSDWLTSLHYSPMTILICILLAYAVLGMFMDAIGMLLLTLPVVYPAVMALNGGESVTAAESAFGMSGTMCAVWFGILVVKMAEFCLITPPIGLNCFVVAGVRPELSVQDVFRGVTPFFIADAVTIALLVAFPSIVIWLPSLA</sequence>
<comment type="function">
    <text evidence="7">Part of the tripartite ATP-independent periplasmic (TRAP) transport system.</text>
</comment>
<feature type="transmembrane region" description="Helical" evidence="8">
    <location>
        <begin position="267"/>
        <end position="286"/>
    </location>
</feature>
<protein>
    <submittedName>
        <fullName evidence="10">TRAP transporter large permease</fullName>
    </submittedName>
</protein>
<keyword evidence="7" id="KW-0813">Transport</keyword>
<feature type="transmembrane region" description="Helical" evidence="8">
    <location>
        <begin position="438"/>
        <end position="462"/>
    </location>
</feature>
<feature type="transmembrane region" description="Helical" evidence="8">
    <location>
        <begin position="386"/>
        <end position="403"/>
    </location>
</feature>
<dbReference type="RefSeq" id="WP_326298155.1">
    <property type="nucleotide sequence ID" value="NZ_JAYLLH010000020.1"/>
</dbReference>
<dbReference type="EMBL" id="JAYLLH010000020">
    <property type="protein sequence ID" value="MEC3862386.1"/>
    <property type="molecule type" value="Genomic_DNA"/>
</dbReference>
<comment type="caution">
    <text evidence="10">The sequence shown here is derived from an EMBL/GenBank/DDBJ whole genome shotgun (WGS) entry which is preliminary data.</text>
</comment>
<evidence type="ECO:0000256" key="5">
    <source>
        <dbReference type="ARBA" id="ARBA00022989"/>
    </source>
</evidence>
<feature type="transmembrane region" description="Helical" evidence="8">
    <location>
        <begin position="331"/>
        <end position="350"/>
    </location>
</feature>
<evidence type="ECO:0000313" key="10">
    <source>
        <dbReference type="EMBL" id="MEC3862386.1"/>
    </source>
</evidence>
<feature type="transmembrane region" description="Helical" evidence="8">
    <location>
        <begin position="112"/>
        <end position="142"/>
    </location>
</feature>
<feature type="domain" description="TRAP C4-dicarboxylate transport system permease DctM subunit" evidence="9">
    <location>
        <begin position="13"/>
        <end position="457"/>
    </location>
</feature>
<keyword evidence="11" id="KW-1185">Reference proteome</keyword>
<reference evidence="10 11" key="1">
    <citation type="submission" date="2024-01" db="EMBL/GenBank/DDBJ databases">
        <title>Mesobacterium rodlantinim sp. nov., isolated from shallow sea hydrothermal systems off Kueishantao Island.</title>
        <authorList>
            <person name="Su Z."/>
            <person name="Tang K."/>
        </authorList>
    </citation>
    <scope>NUCLEOTIDE SEQUENCE [LARGE SCALE GENOMIC DNA]</scope>
    <source>
        <strain evidence="10 11">TK19101</strain>
    </source>
</reference>
<keyword evidence="5 8" id="KW-1133">Transmembrane helix</keyword>
<feature type="transmembrane region" description="Helical" evidence="8">
    <location>
        <begin position="74"/>
        <end position="92"/>
    </location>
</feature>
<evidence type="ECO:0000256" key="1">
    <source>
        <dbReference type="ARBA" id="ARBA00004429"/>
    </source>
</evidence>
<feature type="transmembrane region" description="Helical" evidence="8">
    <location>
        <begin position="236"/>
        <end position="255"/>
    </location>
</feature>
<organism evidence="10 11">
    <name type="scientific">Mesobacterium hydrothermale</name>
    <dbReference type="NCBI Taxonomy" id="3111907"/>
    <lineage>
        <taxon>Bacteria</taxon>
        <taxon>Pseudomonadati</taxon>
        <taxon>Pseudomonadota</taxon>
        <taxon>Alphaproteobacteria</taxon>
        <taxon>Rhodobacterales</taxon>
        <taxon>Roseobacteraceae</taxon>
        <taxon>Mesobacterium</taxon>
    </lineage>
</organism>
<comment type="subcellular location">
    <subcellularLocation>
        <location evidence="1 7">Cell inner membrane</location>
        <topology evidence="1 7">Multi-pass membrane protein</topology>
    </subcellularLocation>
</comment>
<feature type="transmembrane region" description="Helical" evidence="8">
    <location>
        <begin position="408"/>
        <end position="426"/>
    </location>
</feature>
<dbReference type="InterPro" id="IPR010656">
    <property type="entry name" value="DctM"/>
</dbReference>
<gene>
    <name evidence="10" type="ORF">VK792_13920</name>
</gene>
<evidence type="ECO:0000256" key="6">
    <source>
        <dbReference type="ARBA" id="ARBA00023136"/>
    </source>
</evidence>
<evidence type="ECO:0000259" key="9">
    <source>
        <dbReference type="Pfam" id="PF06808"/>
    </source>
</evidence>
<accession>A0ABU6HKH2</accession>
<evidence type="ECO:0000256" key="8">
    <source>
        <dbReference type="SAM" id="Phobius"/>
    </source>
</evidence>
<evidence type="ECO:0000313" key="11">
    <source>
        <dbReference type="Proteomes" id="UP001348149"/>
    </source>
</evidence>
<dbReference type="PANTHER" id="PTHR33362:SF5">
    <property type="entry name" value="C4-DICARBOXYLATE TRAP TRANSPORTER LARGE PERMEASE PROTEIN DCTM"/>
    <property type="match status" value="1"/>
</dbReference>
<evidence type="ECO:0000256" key="2">
    <source>
        <dbReference type="ARBA" id="ARBA00022475"/>
    </source>
</evidence>
<dbReference type="InterPro" id="IPR004681">
    <property type="entry name" value="TRAP_DctM"/>
</dbReference>
<keyword evidence="6 8" id="KW-0472">Membrane</keyword>
<evidence type="ECO:0000256" key="4">
    <source>
        <dbReference type="ARBA" id="ARBA00022692"/>
    </source>
</evidence>
<proteinExistence type="predicted"/>
<name>A0ABU6HKH2_9RHOB</name>
<dbReference type="Pfam" id="PF06808">
    <property type="entry name" value="DctM"/>
    <property type="match status" value="1"/>
</dbReference>
<keyword evidence="2" id="KW-1003">Cell membrane</keyword>
<keyword evidence="3 7" id="KW-0997">Cell inner membrane</keyword>